<reference evidence="2" key="1">
    <citation type="submission" date="2023-10" db="EMBL/GenBank/DDBJ databases">
        <title>Genome assembly of Pristionchus species.</title>
        <authorList>
            <person name="Yoshida K."/>
            <person name="Sommer R.J."/>
        </authorList>
    </citation>
    <scope>NUCLEOTIDE SEQUENCE</scope>
    <source>
        <strain evidence="2">RS0144</strain>
    </source>
</reference>
<keyword evidence="1" id="KW-0812">Transmembrane</keyword>
<accession>A0AAV5TV42</accession>
<sequence length="98" mass="10811">MLRPLLLVAIYAGIIYSTKGIMDRHKVELGYYAVGVVLSGWMLFAMVDALLRTFVIMLKALAMMSIGGIIIAPFYLFPESGALISLLLLFSFAYSSLK</sequence>
<feature type="transmembrane region" description="Helical" evidence="1">
    <location>
        <begin position="30"/>
        <end position="47"/>
    </location>
</feature>
<dbReference type="AlphaFoldDB" id="A0AAV5TV42"/>
<comment type="caution">
    <text evidence="2">The sequence shown here is derived from an EMBL/GenBank/DDBJ whole genome shotgun (WGS) entry which is preliminary data.</text>
</comment>
<gene>
    <name evidence="2" type="ORF">PENTCL1PPCAC_20456</name>
</gene>
<evidence type="ECO:0000313" key="2">
    <source>
        <dbReference type="EMBL" id="GMS98281.1"/>
    </source>
</evidence>
<dbReference type="EMBL" id="BTSX01000005">
    <property type="protein sequence ID" value="GMS98281.1"/>
    <property type="molecule type" value="Genomic_DNA"/>
</dbReference>
<name>A0AAV5TV42_9BILA</name>
<organism evidence="2 3">
    <name type="scientific">Pristionchus entomophagus</name>
    <dbReference type="NCBI Taxonomy" id="358040"/>
    <lineage>
        <taxon>Eukaryota</taxon>
        <taxon>Metazoa</taxon>
        <taxon>Ecdysozoa</taxon>
        <taxon>Nematoda</taxon>
        <taxon>Chromadorea</taxon>
        <taxon>Rhabditida</taxon>
        <taxon>Rhabditina</taxon>
        <taxon>Diplogasteromorpha</taxon>
        <taxon>Diplogasteroidea</taxon>
        <taxon>Neodiplogasteridae</taxon>
        <taxon>Pristionchus</taxon>
    </lineage>
</organism>
<proteinExistence type="predicted"/>
<evidence type="ECO:0000256" key="1">
    <source>
        <dbReference type="SAM" id="Phobius"/>
    </source>
</evidence>
<dbReference type="Proteomes" id="UP001432027">
    <property type="component" value="Unassembled WGS sequence"/>
</dbReference>
<protein>
    <submittedName>
        <fullName evidence="2">Uncharacterized protein</fullName>
    </submittedName>
</protein>
<keyword evidence="1" id="KW-1133">Transmembrane helix</keyword>
<keyword evidence="3" id="KW-1185">Reference proteome</keyword>
<keyword evidence="1" id="KW-0472">Membrane</keyword>
<evidence type="ECO:0000313" key="3">
    <source>
        <dbReference type="Proteomes" id="UP001432027"/>
    </source>
</evidence>